<comment type="caution">
    <text evidence="2">The sequence shown here is derived from an EMBL/GenBank/DDBJ whole genome shotgun (WGS) entry which is preliminary data.</text>
</comment>
<name>A0ABT0F227_9PSED</name>
<gene>
    <name evidence="2" type="ORF">L9059_18095</name>
</gene>
<evidence type="ECO:0000313" key="3">
    <source>
        <dbReference type="Proteomes" id="UP001299876"/>
    </source>
</evidence>
<sequence length="183" mass="19244">MTLLLDGEQIRGIGLKVTASLRIDSGDLSGQTSNSDTAHNGFKPKTLTVALTIRYKEAEQLRTLMSLAEATEGGGQLKTYRVVNDTAAAFGVRQVQFTDGVSAREDDTLAAWRIQFTLAEKLSNPERVESRRAGNAVTQQSAPGQAVGGSTGSAGTDGSEPTQGLTGFEATLKKVDQWLGGGA</sequence>
<dbReference type="Proteomes" id="UP001299876">
    <property type="component" value="Unassembled WGS sequence"/>
</dbReference>
<dbReference type="Pfam" id="PF25759">
    <property type="entry name" value="HP1_ORF34"/>
    <property type="match status" value="1"/>
</dbReference>
<keyword evidence="2" id="KW-0238">DNA-binding</keyword>
<dbReference type="EMBL" id="JAKNRW010000016">
    <property type="protein sequence ID" value="MCK1792062.1"/>
    <property type="molecule type" value="Genomic_DNA"/>
</dbReference>
<reference evidence="2 3" key="1">
    <citation type="submission" date="2022-02" db="EMBL/GenBank/DDBJ databases">
        <title>Comparative genomics of the first Antarctic Pseudomonas spp. capable of biotransforming 2,4,6-Trinitrotoluene.</title>
        <authorList>
            <person name="Cabrera M.A."/>
            <person name="Marquez S.L."/>
            <person name="Perez-Donoso J.M."/>
        </authorList>
    </citation>
    <scope>NUCLEOTIDE SEQUENCE [LARGE SCALE GENOMIC DNA]</scope>
    <source>
        <strain evidence="2 3">TNT19</strain>
    </source>
</reference>
<organism evidence="2 3">
    <name type="scientific">Pseudomonas violetae</name>
    <dbReference type="NCBI Taxonomy" id="2915813"/>
    <lineage>
        <taxon>Bacteria</taxon>
        <taxon>Pseudomonadati</taxon>
        <taxon>Pseudomonadota</taxon>
        <taxon>Gammaproteobacteria</taxon>
        <taxon>Pseudomonadales</taxon>
        <taxon>Pseudomonadaceae</taxon>
        <taxon>Pseudomonas</taxon>
    </lineage>
</organism>
<dbReference type="RefSeq" id="WP_247292331.1">
    <property type="nucleotide sequence ID" value="NZ_JAKNRW010000016.1"/>
</dbReference>
<dbReference type="InterPro" id="IPR057869">
    <property type="entry name" value="HP1_YO34"/>
</dbReference>
<accession>A0ABT0F227</accession>
<feature type="region of interest" description="Disordered" evidence="1">
    <location>
        <begin position="125"/>
        <end position="169"/>
    </location>
</feature>
<evidence type="ECO:0000313" key="2">
    <source>
        <dbReference type="EMBL" id="MCK1792062.1"/>
    </source>
</evidence>
<proteinExistence type="predicted"/>
<keyword evidence="3" id="KW-1185">Reference proteome</keyword>
<dbReference type="GO" id="GO:0003677">
    <property type="term" value="F:DNA binding"/>
    <property type="evidence" value="ECO:0007669"/>
    <property type="project" value="UniProtKB-KW"/>
</dbReference>
<protein>
    <submittedName>
        <fullName evidence="2">DNA-binding protein</fullName>
    </submittedName>
</protein>
<evidence type="ECO:0000256" key="1">
    <source>
        <dbReference type="SAM" id="MobiDB-lite"/>
    </source>
</evidence>